<dbReference type="Proteomes" id="UP000254134">
    <property type="component" value="Unassembled WGS sequence"/>
</dbReference>
<reference evidence="3" key="2">
    <citation type="journal article" date="2019" name="MicrobiologyOpen">
        <title>High-quality draft genome sequence of Gaiella occulta isolated from a 150 meter deep mineral water borehole and comparison with the genome sequences of other deep-branching lineages of the phylum Actinobacteria.</title>
        <authorList>
            <person name="Severino R."/>
            <person name="Froufe H.J.C."/>
            <person name="Barroso C."/>
            <person name="Albuquerque L."/>
            <person name="Lobo-da-Cunha A."/>
            <person name="da Costa M.S."/>
            <person name="Egas C."/>
        </authorList>
    </citation>
    <scope>NUCLEOTIDE SEQUENCE [LARGE SCALE GENOMIC DNA]</scope>
    <source>
        <strain evidence="3">F2-233</strain>
    </source>
</reference>
<reference evidence="2 3" key="1">
    <citation type="submission" date="2018-07" db="EMBL/GenBank/DDBJ databases">
        <title>High-quality-draft genome sequence of Gaiella occulta.</title>
        <authorList>
            <person name="Severino R."/>
            <person name="Froufe H.J.C."/>
            <person name="Rainey F.A."/>
            <person name="Barroso C."/>
            <person name="Albuquerque L."/>
            <person name="Lobo-Da-Cunha A."/>
            <person name="Da Costa M.S."/>
            <person name="Egas C."/>
        </authorList>
    </citation>
    <scope>NUCLEOTIDE SEQUENCE [LARGE SCALE GENOMIC DNA]</scope>
    <source>
        <strain evidence="2 3">F2-233</strain>
    </source>
</reference>
<evidence type="ECO:0000313" key="3">
    <source>
        <dbReference type="Proteomes" id="UP000254134"/>
    </source>
</evidence>
<accession>A0A7M2Z250</accession>
<name>A0A7M2Z250_9ACTN</name>
<sequence length="84" mass="9320">MGMLDRLRRWIWKAEEASNELEYTAIEAIDRAEAVVDEHTGGRVGRALETVEEESRELLERLHLDGPGESAVEADDGAAGQADR</sequence>
<dbReference type="RefSeq" id="WP_114794809.1">
    <property type="nucleotide sequence ID" value="NZ_QQZY01000001.1"/>
</dbReference>
<feature type="region of interest" description="Disordered" evidence="1">
    <location>
        <begin position="61"/>
        <end position="84"/>
    </location>
</feature>
<evidence type="ECO:0000256" key="1">
    <source>
        <dbReference type="SAM" id="MobiDB-lite"/>
    </source>
</evidence>
<proteinExistence type="predicted"/>
<keyword evidence="3" id="KW-1185">Reference proteome</keyword>
<protein>
    <submittedName>
        <fullName evidence="2">Uncharacterized protein</fullName>
    </submittedName>
</protein>
<organism evidence="2 3">
    <name type="scientific">Gaiella occulta</name>
    <dbReference type="NCBI Taxonomy" id="1002870"/>
    <lineage>
        <taxon>Bacteria</taxon>
        <taxon>Bacillati</taxon>
        <taxon>Actinomycetota</taxon>
        <taxon>Thermoleophilia</taxon>
        <taxon>Gaiellales</taxon>
        <taxon>Gaiellaceae</taxon>
        <taxon>Gaiella</taxon>
    </lineage>
</organism>
<evidence type="ECO:0000313" key="2">
    <source>
        <dbReference type="EMBL" id="RDI75934.1"/>
    </source>
</evidence>
<comment type="caution">
    <text evidence="2">The sequence shown here is derived from an EMBL/GenBank/DDBJ whole genome shotgun (WGS) entry which is preliminary data.</text>
</comment>
<dbReference type="EMBL" id="QQZY01000001">
    <property type="protein sequence ID" value="RDI75934.1"/>
    <property type="molecule type" value="Genomic_DNA"/>
</dbReference>
<dbReference type="AlphaFoldDB" id="A0A7M2Z250"/>
<gene>
    <name evidence="2" type="ORF">Gocc_0353</name>
</gene>